<accession>A0A8S5TKW3</accession>
<sequence>MLASLSDVEVRFFRPLSEEEKPLVEARLLDAETKIRSRIPDLDERILANPSLAHTVVRVCADAVIRLVRNPEGYVQETDGNYTYMLAQSHADGRLSITNDEWDELGVRKGVGIVHVVPMLPRSLRMRGVV</sequence>
<dbReference type="Pfam" id="PF09355">
    <property type="entry name" value="Phage_Gp19"/>
    <property type="match status" value="1"/>
</dbReference>
<evidence type="ECO:0008006" key="2">
    <source>
        <dbReference type="Google" id="ProtNLM"/>
    </source>
</evidence>
<reference evidence="1" key="1">
    <citation type="journal article" date="2021" name="Proc. Natl. Acad. Sci. U.S.A.">
        <title>A Catalog of Tens of Thousands of Viruses from Human Metagenomes Reveals Hidden Associations with Chronic Diseases.</title>
        <authorList>
            <person name="Tisza M.J."/>
            <person name="Buck C.B."/>
        </authorList>
    </citation>
    <scope>NUCLEOTIDE SEQUENCE</scope>
    <source>
        <strain evidence="1">CtGkF2</strain>
    </source>
</reference>
<evidence type="ECO:0000313" key="1">
    <source>
        <dbReference type="EMBL" id="DAF63964.1"/>
    </source>
</evidence>
<proteinExistence type="predicted"/>
<dbReference type="EMBL" id="BK032847">
    <property type="protein sequence ID" value="DAF63964.1"/>
    <property type="molecule type" value="Genomic_DNA"/>
</dbReference>
<protein>
    <recommendedName>
        <fullName evidence="2">Head-to-tail adaptor</fullName>
    </recommendedName>
</protein>
<name>A0A8S5TKW3_9CAUD</name>
<organism evidence="1">
    <name type="scientific">Siphoviridae sp. ctGkF2</name>
    <dbReference type="NCBI Taxonomy" id="2827823"/>
    <lineage>
        <taxon>Viruses</taxon>
        <taxon>Duplodnaviria</taxon>
        <taxon>Heunggongvirae</taxon>
        <taxon>Uroviricota</taxon>
        <taxon>Caudoviricetes</taxon>
    </lineage>
</organism>
<dbReference type="InterPro" id="IPR018963">
    <property type="entry name" value="Mycophage_D29_Gp19"/>
</dbReference>